<keyword evidence="4 6" id="KW-1133">Transmembrane helix</keyword>
<evidence type="ECO:0000313" key="8">
    <source>
        <dbReference type="EMBL" id="TWJ26444.1"/>
    </source>
</evidence>
<feature type="transmembrane region" description="Helical" evidence="6">
    <location>
        <begin position="254"/>
        <end position="279"/>
    </location>
</feature>
<organism evidence="8 9">
    <name type="scientific">Geobacter argillaceus</name>
    <dbReference type="NCBI Taxonomy" id="345631"/>
    <lineage>
        <taxon>Bacteria</taxon>
        <taxon>Pseudomonadati</taxon>
        <taxon>Thermodesulfobacteriota</taxon>
        <taxon>Desulfuromonadia</taxon>
        <taxon>Geobacterales</taxon>
        <taxon>Geobacteraceae</taxon>
        <taxon>Geobacter</taxon>
    </lineage>
</organism>
<dbReference type="InterPro" id="IPR051125">
    <property type="entry name" value="ABC-4/HrtB_transporter"/>
</dbReference>
<keyword evidence="9" id="KW-1185">Reference proteome</keyword>
<feature type="transmembrane region" description="Helical" evidence="6">
    <location>
        <begin position="20"/>
        <end position="44"/>
    </location>
</feature>
<gene>
    <name evidence="8" type="ORF">JN12_01150</name>
</gene>
<reference evidence="8 9" key="1">
    <citation type="submission" date="2019-07" db="EMBL/GenBank/DDBJ databases">
        <title>Genomic Encyclopedia of Archaeal and Bacterial Type Strains, Phase II (KMG-II): from individual species to whole genera.</title>
        <authorList>
            <person name="Goeker M."/>
        </authorList>
    </citation>
    <scope>NUCLEOTIDE SEQUENCE [LARGE SCALE GENOMIC DNA]</scope>
    <source>
        <strain evidence="8 9">ATCC BAA-1139</strain>
    </source>
</reference>
<evidence type="ECO:0000256" key="1">
    <source>
        <dbReference type="ARBA" id="ARBA00004651"/>
    </source>
</evidence>
<dbReference type="PANTHER" id="PTHR43738">
    <property type="entry name" value="ABC TRANSPORTER, MEMBRANE PROTEIN"/>
    <property type="match status" value="1"/>
</dbReference>
<evidence type="ECO:0000256" key="2">
    <source>
        <dbReference type="ARBA" id="ARBA00022475"/>
    </source>
</evidence>
<keyword evidence="5 6" id="KW-0472">Membrane</keyword>
<evidence type="ECO:0000256" key="3">
    <source>
        <dbReference type="ARBA" id="ARBA00022692"/>
    </source>
</evidence>
<evidence type="ECO:0000256" key="5">
    <source>
        <dbReference type="ARBA" id="ARBA00023136"/>
    </source>
</evidence>
<evidence type="ECO:0000259" key="7">
    <source>
        <dbReference type="Pfam" id="PF02687"/>
    </source>
</evidence>
<dbReference type="OrthoDB" id="9775474at2"/>
<dbReference type="InterPro" id="IPR003838">
    <property type="entry name" value="ABC3_permease_C"/>
</dbReference>
<name>A0A562W9T1_9BACT</name>
<comment type="caution">
    <text evidence="8">The sequence shown here is derived from an EMBL/GenBank/DDBJ whole genome shotgun (WGS) entry which is preliminary data.</text>
</comment>
<dbReference type="PANTHER" id="PTHR43738:SF3">
    <property type="entry name" value="ABC TRANSPORTER PERMEASE"/>
    <property type="match status" value="1"/>
</dbReference>
<dbReference type="RefSeq" id="WP_145019866.1">
    <property type="nucleotide sequence ID" value="NZ_VLLN01000005.1"/>
</dbReference>
<dbReference type="EMBL" id="VLLN01000005">
    <property type="protein sequence ID" value="TWJ26444.1"/>
    <property type="molecule type" value="Genomic_DNA"/>
</dbReference>
<comment type="subcellular location">
    <subcellularLocation>
        <location evidence="1">Cell membrane</location>
        <topology evidence="1">Multi-pass membrane protein</topology>
    </subcellularLocation>
</comment>
<feature type="transmembrane region" description="Helical" evidence="6">
    <location>
        <begin position="346"/>
        <end position="367"/>
    </location>
</feature>
<keyword evidence="2" id="KW-1003">Cell membrane</keyword>
<dbReference type="AlphaFoldDB" id="A0A562W9T1"/>
<protein>
    <submittedName>
        <fullName evidence="8">Putative ABC transport system permease protein</fullName>
    </submittedName>
</protein>
<evidence type="ECO:0000313" key="9">
    <source>
        <dbReference type="Proteomes" id="UP000319449"/>
    </source>
</evidence>
<evidence type="ECO:0000256" key="4">
    <source>
        <dbReference type="ARBA" id="ARBA00022989"/>
    </source>
</evidence>
<feature type="transmembrane region" description="Helical" evidence="6">
    <location>
        <begin position="300"/>
        <end position="326"/>
    </location>
</feature>
<accession>A0A562W9T1</accession>
<feature type="domain" description="ABC3 transporter permease C-terminal" evidence="7">
    <location>
        <begin position="261"/>
        <end position="374"/>
    </location>
</feature>
<proteinExistence type="predicted"/>
<evidence type="ECO:0000256" key="6">
    <source>
        <dbReference type="SAM" id="Phobius"/>
    </source>
</evidence>
<dbReference type="Pfam" id="PF02687">
    <property type="entry name" value="FtsX"/>
    <property type="match status" value="1"/>
</dbReference>
<sequence length="385" mass="42478">MFYFKLILRNAFRHKLRATLTVVGVAIAILAFGLLKTLVGLWYLGVETSSATRLVTRNSISLVFSLPIAYQDRIRQVPGVTGVGIMNWFGGVYVSEKNFFPNFAVEPKSFLELYPEFVLSDGEKREFIVDRQGAVAGRKLAEKYGWKVGDRIVLKGTIFPGQWDLVLRGIYHGAQKSTDETQFFFHWDYLNESLRRTVPRRADQAGIYVVSVARPDQAAEVAVAIDATFRNSLAETLTETERAFQLSFVSMTEAIMVAIQIVSYVVIVIIMVVAANTMAMTARERLAEYATMKALGFRGIHIAGTVFGESLFVAVAGGLLGIVLTFPAARWIEATLSQFFPVFNVAPATIALQFGAALLVGVVAGIFPSWRGATIRIAEGLRRIG</sequence>
<keyword evidence="3 6" id="KW-0812">Transmembrane</keyword>
<dbReference type="GO" id="GO:0005886">
    <property type="term" value="C:plasma membrane"/>
    <property type="evidence" value="ECO:0007669"/>
    <property type="project" value="UniProtKB-SubCell"/>
</dbReference>
<dbReference type="Proteomes" id="UP000319449">
    <property type="component" value="Unassembled WGS sequence"/>
</dbReference>